<dbReference type="EMBL" id="JAMZMK010009873">
    <property type="protein sequence ID" value="KAI7733960.1"/>
    <property type="molecule type" value="Genomic_DNA"/>
</dbReference>
<gene>
    <name evidence="1" type="ORF">M8C21_031966</name>
</gene>
<name>A0AAD5G991_AMBAR</name>
<feature type="non-terminal residue" evidence="1">
    <location>
        <position position="1"/>
    </location>
</feature>
<keyword evidence="2" id="KW-1185">Reference proteome</keyword>
<organism evidence="1 2">
    <name type="scientific">Ambrosia artemisiifolia</name>
    <name type="common">Common ragweed</name>
    <dbReference type="NCBI Taxonomy" id="4212"/>
    <lineage>
        <taxon>Eukaryota</taxon>
        <taxon>Viridiplantae</taxon>
        <taxon>Streptophyta</taxon>
        <taxon>Embryophyta</taxon>
        <taxon>Tracheophyta</taxon>
        <taxon>Spermatophyta</taxon>
        <taxon>Magnoliopsida</taxon>
        <taxon>eudicotyledons</taxon>
        <taxon>Gunneridae</taxon>
        <taxon>Pentapetalae</taxon>
        <taxon>asterids</taxon>
        <taxon>campanulids</taxon>
        <taxon>Asterales</taxon>
        <taxon>Asteraceae</taxon>
        <taxon>Asteroideae</taxon>
        <taxon>Heliantheae alliance</taxon>
        <taxon>Heliantheae</taxon>
        <taxon>Ambrosia</taxon>
    </lineage>
</organism>
<protein>
    <submittedName>
        <fullName evidence="1">Uncharacterized protein</fullName>
    </submittedName>
</protein>
<accession>A0AAD5G991</accession>
<comment type="caution">
    <text evidence="1">The sequence shown here is derived from an EMBL/GenBank/DDBJ whole genome shotgun (WGS) entry which is preliminary data.</text>
</comment>
<evidence type="ECO:0000313" key="1">
    <source>
        <dbReference type="EMBL" id="KAI7733960.1"/>
    </source>
</evidence>
<sequence>EATNGRKITSYWNIKGPRSTGRYDYHCVSGDPTKEALKDSCQDLMMKRQHVLAHQQISLRILVLEGDGYELLVNHQHKKVRCGTRLATLLHYWVHN</sequence>
<reference evidence="1" key="1">
    <citation type="submission" date="2022-06" db="EMBL/GenBank/DDBJ databases">
        <title>Uncovering the hologenomic basis of an extraordinary plant invasion.</title>
        <authorList>
            <person name="Bieker V.C."/>
            <person name="Martin M.D."/>
            <person name="Gilbert T."/>
            <person name="Hodgins K."/>
            <person name="Battlay P."/>
            <person name="Petersen B."/>
            <person name="Wilson J."/>
        </authorList>
    </citation>
    <scope>NUCLEOTIDE SEQUENCE</scope>
    <source>
        <strain evidence="1">AA19_3_7</strain>
        <tissue evidence="1">Leaf</tissue>
    </source>
</reference>
<proteinExistence type="predicted"/>
<evidence type="ECO:0000313" key="2">
    <source>
        <dbReference type="Proteomes" id="UP001206925"/>
    </source>
</evidence>
<dbReference type="AlphaFoldDB" id="A0AAD5G991"/>
<dbReference type="Proteomes" id="UP001206925">
    <property type="component" value="Unassembled WGS sequence"/>
</dbReference>